<proteinExistence type="predicted"/>
<gene>
    <name evidence="2" type="ORF">LCGC14_0124930</name>
</gene>
<dbReference type="Pfam" id="PF07589">
    <property type="entry name" value="PEP-CTERM"/>
    <property type="match status" value="1"/>
</dbReference>
<reference evidence="2" key="1">
    <citation type="journal article" date="2015" name="Nature">
        <title>Complex archaea that bridge the gap between prokaryotes and eukaryotes.</title>
        <authorList>
            <person name="Spang A."/>
            <person name="Saw J.H."/>
            <person name="Jorgensen S.L."/>
            <person name="Zaremba-Niedzwiedzka K."/>
            <person name="Martijn J."/>
            <person name="Lind A.E."/>
            <person name="van Eijk R."/>
            <person name="Schleper C."/>
            <person name="Guy L."/>
            <person name="Ettema T.J."/>
        </authorList>
    </citation>
    <scope>NUCLEOTIDE SEQUENCE</scope>
</reference>
<accession>A0A0F9Y7U5</accession>
<organism evidence="2">
    <name type="scientific">marine sediment metagenome</name>
    <dbReference type="NCBI Taxonomy" id="412755"/>
    <lineage>
        <taxon>unclassified sequences</taxon>
        <taxon>metagenomes</taxon>
        <taxon>ecological metagenomes</taxon>
    </lineage>
</organism>
<dbReference type="EMBL" id="LAZR01000039">
    <property type="protein sequence ID" value="KKO00719.1"/>
    <property type="molecule type" value="Genomic_DNA"/>
</dbReference>
<sequence length="221" mass="23169">MAKKHFWAICIVCVMVLSATPALRADDFAPPAWVRGDPLTTAAEWEFTSAGLGPHAPDGGTVATIVGDAGGIPTASIFGGGAGSFPTWGPGDGDGEWFAAGTVAMFIDFDIPNWIDTELVKFLRIQVTFAGPTPFIAAISAFDPSVGSVIIVPTGTTLHSPGHILFEYSLFPNPDIETFFLEVPVGGSIDQVVVDTISIPEPATMGLLSLGGLALLRRRKK</sequence>
<feature type="domain" description="Ice-binding protein C-terminal" evidence="1">
    <location>
        <begin position="198"/>
        <end position="220"/>
    </location>
</feature>
<evidence type="ECO:0000259" key="1">
    <source>
        <dbReference type="Pfam" id="PF07589"/>
    </source>
</evidence>
<protein>
    <recommendedName>
        <fullName evidence="1">Ice-binding protein C-terminal domain-containing protein</fullName>
    </recommendedName>
</protein>
<comment type="caution">
    <text evidence="2">The sequence shown here is derived from an EMBL/GenBank/DDBJ whole genome shotgun (WGS) entry which is preliminary data.</text>
</comment>
<name>A0A0F9Y7U5_9ZZZZ</name>
<evidence type="ECO:0000313" key="2">
    <source>
        <dbReference type="EMBL" id="KKO00719.1"/>
    </source>
</evidence>
<dbReference type="AlphaFoldDB" id="A0A0F9Y7U5"/>
<dbReference type="NCBIfam" id="TIGR02595">
    <property type="entry name" value="PEP_CTERM"/>
    <property type="match status" value="1"/>
</dbReference>
<dbReference type="InterPro" id="IPR013424">
    <property type="entry name" value="Ice-binding_C"/>
</dbReference>